<name>A0A485LF81_9STRA</name>
<evidence type="ECO:0000313" key="1">
    <source>
        <dbReference type="EMBL" id="KAF0687795.1"/>
    </source>
</evidence>
<reference evidence="2 3" key="1">
    <citation type="submission" date="2019-03" db="EMBL/GenBank/DDBJ databases">
        <authorList>
            <person name="Gaulin E."/>
            <person name="Dumas B."/>
        </authorList>
    </citation>
    <scope>NUCLEOTIDE SEQUENCE [LARGE SCALE GENOMIC DNA]</scope>
    <source>
        <strain evidence="2">CBS 568.67</strain>
    </source>
</reference>
<evidence type="ECO:0000313" key="2">
    <source>
        <dbReference type="EMBL" id="VFT97183.1"/>
    </source>
</evidence>
<dbReference type="AlphaFoldDB" id="A0A485LF81"/>
<gene>
    <name evidence="2" type="primary">Aste57867_20498</name>
    <name evidence="1" type="ORF">As57867_020432</name>
    <name evidence="2" type="ORF">ASTE57867_20498</name>
</gene>
<keyword evidence="3" id="KW-1185">Reference proteome</keyword>
<protein>
    <submittedName>
        <fullName evidence="2">Aste57867_20498 protein</fullName>
    </submittedName>
</protein>
<sequence>MKAQSPVTLSDDSLHSKRLYERQRKQRYRTGLRSERDHLMAEIWRLQGTYQRRLVAEVDRRTSSGDGIFNTNADNCKLKVQVQRGQRLLAMLETWVAASSIPQPRSSLLRSASVPWLHSTLLADPTARQYGYRWLTDRVFHAALSANAQHASMGSVEDLARVTVHTDTVSPGVEIVAIERHVQTTYFSDFDVAAGCAWRAFTENAQADVSRATIMHQEATCVYKCSYDTRLRTNVCLLSRLYDCSPDRVVLVSVFLNDDECFPLHDDEQRPHGFGWSIFENIGADVTLHHQAIMLYPPRTTHGTLTFDQTAAMFGVDATEPTNRQATLVRIEQNALHYFVSRWKVKHEDMLERLTKASDASDTLSRGT</sequence>
<accession>A0A485LF81</accession>
<evidence type="ECO:0000313" key="3">
    <source>
        <dbReference type="Proteomes" id="UP000332933"/>
    </source>
</evidence>
<reference evidence="1" key="2">
    <citation type="submission" date="2019-06" db="EMBL/GenBank/DDBJ databases">
        <title>Genomics analysis of Aphanomyces spp. identifies a new class of oomycete effector associated with host adaptation.</title>
        <authorList>
            <person name="Gaulin E."/>
        </authorList>
    </citation>
    <scope>NUCLEOTIDE SEQUENCE</scope>
    <source>
        <strain evidence="1">CBS 578.67</strain>
    </source>
</reference>
<dbReference type="EMBL" id="CAADRA010006873">
    <property type="protein sequence ID" value="VFT97183.1"/>
    <property type="molecule type" value="Genomic_DNA"/>
</dbReference>
<dbReference type="Proteomes" id="UP000332933">
    <property type="component" value="Unassembled WGS sequence"/>
</dbReference>
<organism evidence="2 3">
    <name type="scientific">Aphanomyces stellatus</name>
    <dbReference type="NCBI Taxonomy" id="120398"/>
    <lineage>
        <taxon>Eukaryota</taxon>
        <taxon>Sar</taxon>
        <taxon>Stramenopiles</taxon>
        <taxon>Oomycota</taxon>
        <taxon>Saprolegniomycetes</taxon>
        <taxon>Saprolegniales</taxon>
        <taxon>Verrucalvaceae</taxon>
        <taxon>Aphanomyces</taxon>
    </lineage>
</organism>
<dbReference type="EMBL" id="VJMH01006848">
    <property type="protein sequence ID" value="KAF0687795.1"/>
    <property type="molecule type" value="Genomic_DNA"/>
</dbReference>
<proteinExistence type="predicted"/>